<evidence type="ECO:0000256" key="3">
    <source>
        <dbReference type="ARBA" id="ARBA00022989"/>
    </source>
</evidence>
<dbReference type="GO" id="GO:0005254">
    <property type="term" value="F:chloride channel activity"/>
    <property type="evidence" value="ECO:0007669"/>
    <property type="project" value="TreeGrafter"/>
</dbReference>
<dbReference type="PANTHER" id="PTHR12308">
    <property type="entry name" value="ANOCTAMIN"/>
    <property type="match status" value="1"/>
</dbReference>
<feature type="transmembrane region" description="Helical" evidence="6">
    <location>
        <begin position="690"/>
        <end position="710"/>
    </location>
</feature>
<dbReference type="AlphaFoldDB" id="A0AAD7XK58"/>
<evidence type="ECO:0000259" key="7">
    <source>
        <dbReference type="Pfam" id="PF04547"/>
    </source>
</evidence>
<feature type="transmembrane region" description="Helical" evidence="6">
    <location>
        <begin position="327"/>
        <end position="344"/>
    </location>
</feature>
<evidence type="ECO:0000256" key="4">
    <source>
        <dbReference type="ARBA" id="ARBA00023136"/>
    </source>
</evidence>
<feature type="transmembrane region" description="Helical" evidence="6">
    <location>
        <begin position="637"/>
        <end position="660"/>
    </location>
</feature>
<feature type="transmembrane region" description="Helical" evidence="6">
    <location>
        <begin position="722"/>
        <end position="743"/>
    </location>
</feature>
<dbReference type="EMBL" id="JAQMWT010000447">
    <property type="protein sequence ID" value="KAJ8601154.1"/>
    <property type="molecule type" value="Genomic_DNA"/>
</dbReference>
<proteinExistence type="predicted"/>
<dbReference type="GO" id="GO:0016020">
    <property type="term" value="C:membrane"/>
    <property type="evidence" value="ECO:0007669"/>
    <property type="project" value="UniProtKB-SubCell"/>
</dbReference>
<evidence type="ECO:0000256" key="2">
    <source>
        <dbReference type="ARBA" id="ARBA00022692"/>
    </source>
</evidence>
<evidence type="ECO:0000256" key="6">
    <source>
        <dbReference type="SAM" id="Phobius"/>
    </source>
</evidence>
<feature type="region of interest" description="Disordered" evidence="5">
    <location>
        <begin position="792"/>
        <end position="824"/>
    </location>
</feature>
<evidence type="ECO:0000313" key="9">
    <source>
        <dbReference type="Proteomes" id="UP001230188"/>
    </source>
</evidence>
<organism evidence="8 9">
    <name type="scientific">Chrysophaeum taylorii</name>
    <dbReference type="NCBI Taxonomy" id="2483200"/>
    <lineage>
        <taxon>Eukaryota</taxon>
        <taxon>Sar</taxon>
        <taxon>Stramenopiles</taxon>
        <taxon>Ochrophyta</taxon>
        <taxon>Pelagophyceae</taxon>
        <taxon>Pelagomonadales</taxon>
        <taxon>Pelagomonadaceae</taxon>
        <taxon>Chrysophaeum</taxon>
    </lineage>
</organism>
<feature type="transmembrane region" description="Helical" evidence="6">
    <location>
        <begin position="492"/>
        <end position="513"/>
    </location>
</feature>
<keyword evidence="2 6" id="KW-0812">Transmembrane</keyword>
<comment type="caution">
    <text evidence="8">The sequence shown here is derived from an EMBL/GenBank/DDBJ whole genome shotgun (WGS) entry which is preliminary data.</text>
</comment>
<feature type="transmembrane region" description="Helical" evidence="6">
    <location>
        <begin position="448"/>
        <end position="466"/>
    </location>
</feature>
<accession>A0AAD7XK58</accession>
<dbReference type="InterPro" id="IPR049452">
    <property type="entry name" value="Anoctamin_TM"/>
</dbReference>
<dbReference type="InterPro" id="IPR007632">
    <property type="entry name" value="Anoctamin"/>
</dbReference>
<feature type="domain" description="Anoctamin transmembrane" evidence="7">
    <location>
        <begin position="282"/>
        <end position="756"/>
    </location>
</feature>
<dbReference type="Pfam" id="PF04547">
    <property type="entry name" value="Anoctamin"/>
    <property type="match status" value="1"/>
</dbReference>
<reference evidence="8" key="1">
    <citation type="submission" date="2023-01" db="EMBL/GenBank/DDBJ databases">
        <title>Metagenome sequencing of chrysophaentin producing Chrysophaeum taylorii.</title>
        <authorList>
            <person name="Davison J."/>
            <person name="Bewley C."/>
        </authorList>
    </citation>
    <scope>NUCLEOTIDE SEQUENCE</scope>
    <source>
        <strain evidence="8">NIES-1699</strain>
    </source>
</reference>
<gene>
    <name evidence="8" type="ORF">CTAYLR_008490</name>
</gene>
<keyword evidence="4 6" id="KW-0472">Membrane</keyword>
<keyword evidence="3 6" id="KW-1133">Transmembrane helix</keyword>
<evidence type="ECO:0000256" key="5">
    <source>
        <dbReference type="SAM" id="MobiDB-lite"/>
    </source>
</evidence>
<dbReference type="Proteomes" id="UP001230188">
    <property type="component" value="Unassembled WGS sequence"/>
</dbReference>
<sequence length="824" mass="94596">MVLNTEQDLILWEVVSYLLSLVLMACSLRLLLTIARQEMRPRPMFTKNDALFTDYEIGQNWSWDWVFVFAVGRESTEEDYTLKRVIERLDAARLETKMFRSADRSKIFVKIRATSERLKDEAARIEYKLLLAPSEVKRRIQRGFRDPSGYYKWYPRKAKWTLEGKTFDTAIVDTKRQSPYSFNDYIYGKYEKESNRPDLKGAYKVYYPANSIFRGVDRLKLIQSIMEADTKNYGANINLNKVLAKHAILAAFPLHHDSELYALQDKWLNYKTAPWKQPIDAVKDYFGEKIGLYFLFLGHYTTWLCAAACVGSVVTVVNFFESGGADAVTPLFAVFTSLWATLYLESWKNTQAKKVMMWGMTDFETQEQTRPEFEGLEIHSPVHGMPVLFFSRREQLRAYVASYLVVCASLVGVLAVLAAAFTMQAFIANRPIATHLGSGKPLNFDGRRLGLIVSHVVIALTSFFGCDTLRPVATRLNELENHRTETQFEDNLIAKVFIFRFVISYGPLFYISVLQQNVATTLNFQRLACYHRDCFSDVSSLLATTFIVRVLIGNFAEVVGPSIRQWNERRKRRRVTLRRGKDPDALVRRDLGEYQDPTNLDLARKRQTSPTEEQYLRDEYHHLLGTFDDYAEMITQFGYTTLFATAFPLGPLFAAVNNYIEIRFDGWKLLQNTRRPWPTGAEDIGTWETVLSIMSILATLTNSFLVTYTGSTFENQTLFSRLLLFTVFEYSLLGVKLVIMIAIDDTPPAVKLQIDRASFLVSKIILNERDEEKDLGDDVDEIIGDMIHVHNTDPDLVLPEPPSSSDAKPAKKDQKQRDVERGDL</sequence>
<protein>
    <recommendedName>
        <fullName evidence="7">Anoctamin transmembrane domain-containing protein</fullName>
    </recommendedName>
</protein>
<dbReference type="PANTHER" id="PTHR12308:SF73">
    <property type="entry name" value="ANOCTAMIN"/>
    <property type="match status" value="1"/>
</dbReference>
<feature type="compositionally biased region" description="Basic and acidic residues" evidence="5">
    <location>
        <begin position="808"/>
        <end position="824"/>
    </location>
</feature>
<name>A0AAD7XK58_9STRA</name>
<keyword evidence="9" id="KW-1185">Reference proteome</keyword>
<evidence type="ECO:0000313" key="8">
    <source>
        <dbReference type="EMBL" id="KAJ8601154.1"/>
    </source>
</evidence>
<evidence type="ECO:0000256" key="1">
    <source>
        <dbReference type="ARBA" id="ARBA00004141"/>
    </source>
</evidence>
<comment type="subcellular location">
    <subcellularLocation>
        <location evidence="1">Membrane</location>
        <topology evidence="1">Multi-pass membrane protein</topology>
    </subcellularLocation>
</comment>
<feature type="transmembrane region" description="Helical" evidence="6">
    <location>
        <begin position="541"/>
        <end position="563"/>
    </location>
</feature>
<feature type="transmembrane region" description="Helical" evidence="6">
    <location>
        <begin position="14"/>
        <end position="32"/>
    </location>
</feature>
<feature type="transmembrane region" description="Helical" evidence="6">
    <location>
        <begin position="292"/>
        <end position="315"/>
    </location>
</feature>
<feature type="transmembrane region" description="Helical" evidence="6">
    <location>
        <begin position="400"/>
        <end position="428"/>
    </location>
</feature>